<keyword evidence="2" id="KW-1185">Reference proteome</keyword>
<proteinExistence type="predicted"/>
<dbReference type="Proteomes" id="UP000234329">
    <property type="component" value="Unassembled WGS sequence"/>
</dbReference>
<dbReference type="EMBL" id="MXAV01000052">
    <property type="protein sequence ID" value="PKY09718.1"/>
    <property type="molecule type" value="Genomic_DNA"/>
</dbReference>
<reference evidence="1 2" key="1">
    <citation type="submission" date="2017-03" db="EMBL/GenBank/DDBJ databases">
        <title>Draft genime sequence of the acidophilic sulfur-oxidizing bacterium Acidithiobacillus sp. SH, isolated from seawater.</title>
        <authorList>
            <person name="Sharmin S."/>
            <person name="Tokuhisa M."/>
            <person name="Kanao T."/>
            <person name="Kamimura K."/>
        </authorList>
    </citation>
    <scope>NUCLEOTIDE SEQUENCE [LARGE SCALE GENOMIC DNA]</scope>
    <source>
        <strain evidence="1 2">SH</strain>
    </source>
</reference>
<comment type="caution">
    <text evidence="1">The sequence shown here is derived from an EMBL/GenBank/DDBJ whole genome shotgun (WGS) entry which is preliminary data.</text>
</comment>
<name>A0A2I1DIM9_9PROT</name>
<gene>
    <name evidence="1" type="ORF">B1757_13395</name>
</gene>
<evidence type="ECO:0000313" key="2">
    <source>
        <dbReference type="Proteomes" id="UP000234329"/>
    </source>
</evidence>
<organism evidence="1 2">
    <name type="scientific">Acidithiobacillus marinus</name>
    <dbReference type="NCBI Taxonomy" id="187490"/>
    <lineage>
        <taxon>Bacteria</taxon>
        <taxon>Pseudomonadati</taxon>
        <taxon>Pseudomonadota</taxon>
        <taxon>Acidithiobacillia</taxon>
        <taxon>Acidithiobacillales</taxon>
        <taxon>Acidithiobacillaceae</taxon>
        <taxon>Acidithiobacillus</taxon>
    </lineage>
</organism>
<dbReference type="RefSeq" id="WP_101538808.1">
    <property type="nucleotide sequence ID" value="NZ_MXAV01000052.1"/>
</dbReference>
<accession>A0A2I1DIM9</accession>
<dbReference type="AlphaFoldDB" id="A0A2I1DIM9"/>
<dbReference type="OrthoDB" id="9959007at2"/>
<evidence type="ECO:0000313" key="1">
    <source>
        <dbReference type="EMBL" id="PKY09718.1"/>
    </source>
</evidence>
<dbReference type="InParanoid" id="A0A2I1DIM9"/>
<sequence length="362" mass="39330">MEYTDIMQNIKQAKSAQKGSGESTILVHGGIAVEGQGMLALFAEQDIAIGKGTALRLHNPEGFMKLNSLLPSSQVTGGERDSLTITANDGRSRFKLRCAPITDYQSRLKKTVQHIAVQYPKLLVDALVDAGRLADKDILIFRDTVVTIGHMGALAVVVKMGQEIPWPVAFLAKTTETIAGIWARKAVDASFISPGSILIKGEGTWTEFRAIEDPDQEFVTVPKHHQSALAFGETLEPIAKVPAADIKRNSHLMAVACDVDEVDTDDEKASKKTKKEKVFNIEISDQAINFRTTGGETSLEHESLGTMAETKFNAALFNRAVDMIASRCTEVIIGQTSMIASKHIILSTEDRSAIVLIAGLRD</sequence>
<protein>
    <submittedName>
        <fullName evidence="1">Uncharacterized protein</fullName>
    </submittedName>
</protein>